<feature type="region of interest" description="Disordered" evidence="1">
    <location>
        <begin position="102"/>
        <end position="122"/>
    </location>
</feature>
<accession>A0A2T3B1X2</accession>
<keyword evidence="3" id="KW-1185">Reference proteome</keyword>
<evidence type="ECO:0000256" key="1">
    <source>
        <dbReference type="SAM" id="MobiDB-lite"/>
    </source>
</evidence>
<proteinExistence type="predicted"/>
<name>A0A2T3B1X2_AMORE</name>
<evidence type="ECO:0000313" key="2">
    <source>
        <dbReference type="EMBL" id="PSS18543.1"/>
    </source>
</evidence>
<dbReference type="Proteomes" id="UP000241818">
    <property type="component" value="Unassembled WGS sequence"/>
</dbReference>
<dbReference type="GeneID" id="36573091"/>
<reference evidence="2 3" key="1">
    <citation type="journal article" date="2018" name="New Phytol.">
        <title>Comparative genomics and transcriptomics depict ericoid mycorrhizal fungi as versatile saprotrophs and plant mutualists.</title>
        <authorList>
            <person name="Martino E."/>
            <person name="Morin E."/>
            <person name="Grelet G.A."/>
            <person name="Kuo A."/>
            <person name="Kohler A."/>
            <person name="Daghino S."/>
            <person name="Barry K.W."/>
            <person name="Cichocki N."/>
            <person name="Clum A."/>
            <person name="Dockter R.B."/>
            <person name="Hainaut M."/>
            <person name="Kuo R.C."/>
            <person name="LaButti K."/>
            <person name="Lindahl B.D."/>
            <person name="Lindquist E.A."/>
            <person name="Lipzen A."/>
            <person name="Khouja H.R."/>
            <person name="Magnuson J."/>
            <person name="Murat C."/>
            <person name="Ohm R.A."/>
            <person name="Singer S.W."/>
            <person name="Spatafora J.W."/>
            <person name="Wang M."/>
            <person name="Veneault-Fourrey C."/>
            <person name="Henrissat B."/>
            <person name="Grigoriev I.V."/>
            <person name="Martin F.M."/>
            <person name="Perotto S."/>
        </authorList>
    </citation>
    <scope>NUCLEOTIDE SEQUENCE [LARGE SCALE GENOMIC DNA]</scope>
    <source>
        <strain evidence="2 3">ATCC 22711</strain>
    </source>
</reference>
<evidence type="ECO:0000313" key="3">
    <source>
        <dbReference type="Proteomes" id="UP000241818"/>
    </source>
</evidence>
<organism evidence="2 3">
    <name type="scientific">Amorphotheca resinae ATCC 22711</name>
    <dbReference type="NCBI Taxonomy" id="857342"/>
    <lineage>
        <taxon>Eukaryota</taxon>
        <taxon>Fungi</taxon>
        <taxon>Dikarya</taxon>
        <taxon>Ascomycota</taxon>
        <taxon>Pezizomycotina</taxon>
        <taxon>Leotiomycetes</taxon>
        <taxon>Helotiales</taxon>
        <taxon>Amorphothecaceae</taxon>
        <taxon>Amorphotheca</taxon>
    </lineage>
</organism>
<dbReference type="RefSeq" id="XP_024720895.1">
    <property type="nucleotide sequence ID" value="XM_024865010.1"/>
</dbReference>
<gene>
    <name evidence="2" type="ORF">M430DRAFT_240979</name>
</gene>
<dbReference type="EMBL" id="KZ679011">
    <property type="protein sequence ID" value="PSS18543.1"/>
    <property type="molecule type" value="Genomic_DNA"/>
</dbReference>
<sequence>MSNSNYALHHQGIIRSLCLCLTNPSPLQRKRLFHRSAHFIARSKSRGVSDALFSCFWIECSPQTAPPIMLLTSYSVDVTKPACFAYPFRKCSVILPSIKRRSRPPARSIGGRERGPGRSHGQNCRLPLFHTPAANLGPERFWSRLSNAGPGRGSCIYDRS</sequence>
<dbReference type="InParanoid" id="A0A2T3B1X2"/>
<protein>
    <submittedName>
        <fullName evidence="2">Uncharacterized protein</fullName>
    </submittedName>
</protein>
<dbReference type="AlphaFoldDB" id="A0A2T3B1X2"/>